<keyword evidence="10" id="KW-1185">Reference proteome</keyword>
<proteinExistence type="predicted"/>
<evidence type="ECO:0000313" key="9">
    <source>
        <dbReference type="EMBL" id="AWI55373.1"/>
    </source>
</evidence>
<evidence type="ECO:0000256" key="3">
    <source>
        <dbReference type="ARBA" id="ARBA00022723"/>
    </source>
</evidence>
<dbReference type="InterPro" id="IPR054582">
    <property type="entry name" value="DmmA-like_N"/>
</dbReference>
<keyword evidence="9" id="KW-0614">Plasmid</keyword>
<keyword evidence="4" id="KW-0560">Oxidoreductase</keyword>
<keyword evidence="1" id="KW-0285">Flavoprotein</keyword>
<feature type="domain" description="Dimethylamine monooxygenase subunit DmmA-like N-terminal" evidence="8">
    <location>
        <begin position="2"/>
        <end position="116"/>
    </location>
</feature>
<organism evidence="9 10">
    <name type="scientific">Aquabacterium olei</name>
    <dbReference type="NCBI Taxonomy" id="1296669"/>
    <lineage>
        <taxon>Bacteria</taxon>
        <taxon>Pseudomonadati</taxon>
        <taxon>Pseudomonadota</taxon>
        <taxon>Betaproteobacteria</taxon>
        <taxon>Burkholderiales</taxon>
        <taxon>Aquabacterium</taxon>
    </lineage>
</organism>
<evidence type="ECO:0000256" key="4">
    <source>
        <dbReference type="ARBA" id="ARBA00023002"/>
    </source>
</evidence>
<dbReference type="Pfam" id="PF22289">
    <property type="entry name" value="DmmA-like_C"/>
    <property type="match status" value="1"/>
</dbReference>
<dbReference type="AlphaFoldDB" id="A0A2U8FWG4"/>
<evidence type="ECO:0000259" key="7">
    <source>
        <dbReference type="Pfam" id="PF22289"/>
    </source>
</evidence>
<evidence type="ECO:0000256" key="1">
    <source>
        <dbReference type="ARBA" id="ARBA00022630"/>
    </source>
</evidence>
<dbReference type="GO" id="GO:0046872">
    <property type="term" value="F:metal ion binding"/>
    <property type="evidence" value="ECO:0007669"/>
    <property type="project" value="UniProtKB-KW"/>
</dbReference>
<sequence>MYSTPVYKPLQWDPSGLRHILLVEAAHAGQISRLLDDLPSALSVIVVGRSPEGAELDLRVSVPCAVASDLEAGLDVLSAELERASMGCRLYLLGNEHLVWEASRRAAKAGLGEAEIQRERAGAPARPMFCVHCRTTTPDVTATVAPCSGCGRTLFVRDHFSRQLGAYMAFQIDAEEPGLIPEAEPFQS</sequence>
<evidence type="ECO:0000256" key="2">
    <source>
        <dbReference type="ARBA" id="ARBA00022714"/>
    </source>
</evidence>
<feature type="domain" description="Dimethylamine monooxygenase subunit DmmA-like C-terminal" evidence="7">
    <location>
        <begin position="128"/>
        <end position="169"/>
    </location>
</feature>
<dbReference type="OrthoDB" id="6955242at2"/>
<name>A0A2U8FWG4_9BURK</name>
<dbReference type="RefSeq" id="WP_109038487.1">
    <property type="nucleotide sequence ID" value="NZ_CP029211.1"/>
</dbReference>
<dbReference type="NCBIfam" id="NF041259">
    <property type="entry name" value="mono_DmmA_fam"/>
    <property type="match status" value="1"/>
</dbReference>
<protein>
    <submittedName>
        <fullName evidence="9">Uncharacterized protein</fullName>
    </submittedName>
</protein>
<keyword evidence="2" id="KW-0001">2Fe-2S</keyword>
<geneLocation type="plasmid" evidence="10">
    <name>ptb101</name>
</geneLocation>
<dbReference type="Proteomes" id="UP000244892">
    <property type="component" value="Plasmid pTB101"/>
</dbReference>
<reference evidence="9 10" key="1">
    <citation type="submission" date="2018-05" db="EMBL/GenBank/DDBJ databases">
        <title>complete genome sequence of Aquabacterium olei NBRC 110486.</title>
        <authorList>
            <person name="Tang B."/>
            <person name="Chang J."/>
            <person name="Zhang L."/>
            <person name="Yang H."/>
        </authorList>
    </citation>
    <scope>NUCLEOTIDE SEQUENCE [LARGE SCALE GENOMIC DNA]</scope>
    <source>
        <strain evidence="9 10">NBRC 110486</strain>
        <plasmid evidence="10">Plasmid ptb101</plasmid>
    </source>
</reference>
<keyword evidence="6" id="KW-0411">Iron-sulfur</keyword>
<accession>A0A2U8FWG4</accession>
<keyword evidence="5" id="KW-0408">Iron</keyword>
<evidence type="ECO:0000313" key="10">
    <source>
        <dbReference type="Proteomes" id="UP000244892"/>
    </source>
</evidence>
<keyword evidence="3" id="KW-0479">Metal-binding</keyword>
<dbReference type="Pfam" id="PF22290">
    <property type="entry name" value="DmmA-like_N"/>
    <property type="match status" value="1"/>
</dbReference>
<evidence type="ECO:0000259" key="8">
    <source>
        <dbReference type="Pfam" id="PF22290"/>
    </source>
</evidence>
<dbReference type="EMBL" id="CP029211">
    <property type="protein sequence ID" value="AWI55373.1"/>
    <property type="molecule type" value="Genomic_DNA"/>
</dbReference>
<dbReference type="InterPro" id="IPR048037">
    <property type="entry name" value="DmmA-like_C"/>
</dbReference>
<evidence type="ECO:0000256" key="5">
    <source>
        <dbReference type="ARBA" id="ARBA00023004"/>
    </source>
</evidence>
<dbReference type="GO" id="GO:0016491">
    <property type="term" value="F:oxidoreductase activity"/>
    <property type="evidence" value="ECO:0007669"/>
    <property type="project" value="UniProtKB-KW"/>
</dbReference>
<evidence type="ECO:0000256" key="6">
    <source>
        <dbReference type="ARBA" id="ARBA00023014"/>
    </source>
</evidence>
<gene>
    <name evidence="9" type="ORF">DEH84_17395</name>
</gene>
<dbReference type="KEGG" id="aon:DEH84_17395"/>
<dbReference type="GO" id="GO:0051537">
    <property type="term" value="F:2 iron, 2 sulfur cluster binding"/>
    <property type="evidence" value="ECO:0007669"/>
    <property type="project" value="UniProtKB-KW"/>
</dbReference>